<comment type="caution">
    <text evidence="2">The sequence shown here is derived from an EMBL/GenBank/DDBJ whole genome shotgun (WGS) entry which is preliminary data.</text>
</comment>
<feature type="region of interest" description="Disordered" evidence="1">
    <location>
        <begin position="203"/>
        <end position="231"/>
    </location>
</feature>
<accession>A0ABT1WL81</accession>
<reference evidence="2 3" key="1">
    <citation type="submission" date="2022-07" db="EMBL/GenBank/DDBJ databases">
        <authorList>
            <person name="Xamxidin M."/>
            <person name="Wu M."/>
        </authorList>
    </citation>
    <scope>NUCLEOTIDE SEQUENCE [LARGE SCALE GENOMIC DNA]</scope>
    <source>
        <strain evidence="2 3">NBRC 111650</strain>
    </source>
</reference>
<evidence type="ECO:0000313" key="2">
    <source>
        <dbReference type="EMBL" id="MCQ8897579.1"/>
    </source>
</evidence>
<feature type="compositionally biased region" description="Gly residues" evidence="1">
    <location>
        <begin position="154"/>
        <end position="168"/>
    </location>
</feature>
<name>A0ABT1WL81_9BURK</name>
<sequence>MAAPTALIKDLEGEVSVTRNGEVVNLKAGDALLPGDVVKTGSTGRLALEFPGLAGQVAAAGIMTANGKITLGEQEGPNGPQMVVSEDGDCFEFTTEVAENSAAMEADGGMGLFGALAGAGGGGALGLGALAAGAFVAGGGSDGGDSGSNLSTSGSGGNGGSGLGGGLNSGEFSSQDSPQSLQEFANQNLTQENLQTSLLDPITTAGQNSASDPASTPDNLSTGVQDSGMGGAENLHDLLVAATGPGTPQADVVNQLVDGLDATPLGEPLAPVTHELQSLVNTDIGLNTLLDAAPLDGLTSGGLVTSVVNTASELLSPVAQQVEPVGMVLDQLGSVAPQVDTVLDGLVGQLTQGLETVLSGGSSSGTPDLSTVLSQLNPDGLPAVDGLPSGDLLSAGLPTGDALPTSGLPTELAPLAGQVEGLLGGADTLTNALQGASSPAGGGGGEIINTVTSGISSGADALGHSGLPIDPTHLNTGI</sequence>
<keyword evidence="3" id="KW-1185">Reference proteome</keyword>
<dbReference type="EMBL" id="JANIGO010000005">
    <property type="protein sequence ID" value="MCQ8897579.1"/>
    <property type="molecule type" value="Genomic_DNA"/>
</dbReference>
<gene>
    <name evidence="2" type="ORF">NQT62_14145</name>
</gene>
<dbReference type="Proteomes" id="UP001204142">
    <property type="component" value="Unassembled WGS sequence"/>
</dbReference>
<protein>
    <recommendedName>
        <fullName evidence="4">Retention module-containing protein</fullName>
    </recommendedName>
</protein>
<organism evidence="2 3">
    <name type="scientific">Limnobacter humi</name>
    <dbReference type="NCBI Taxonomy" id="1778671"/>
    <lineage>
        <taxon>Bacteria</taxon>
        <taxon>Pseudomonadati</taxon>
        <taxon>Pseudomonadota</taxon>
        <taxon>Betaproteobacteria</taxon>
        <taxon>Burkholderiales</taxon>
        <taxon>Burkholderiaceae</taxon>
        <taxon>Limnobacter</taxon>
    </lineage>
</organism>
<dbReference type="RefSeq" id="WP_256765383.1">
    <property type="nucleotide sequence ID" value="NZ_JANIGO010000005.1"/>
</dbReference>
<feature type="compositionally biased region" description="Polar residues" evidence="1">
    <location>
        <begin position="203"/>
        <end position="225"/>
    </location>
</feature>
<proteinExistence type="predicted"/>
<evidence type="ECO:0008006" key="4">
    <source>
        <dbReference type="Google" id="ProtNLM"/>
    </source>
</evidence>
<evidence type="ECO:0000256" key="1">
    <source>
        <dbReference type="SAM" id="MobiDB-lite"/>
    </source>
</evidence>
<evidence type="ECO:0000313" key="3">
    <source>
        <dbReference type="Proteomes" id="UP001204142"/>
    </source>
</evidence>
<feature type="region of interest" description="Disordered" evidence="1">
    <location>
        <begin position="141"/>
        <end position="179"/>
    </location>
</feature>